<gene>
    <name evidence="2" type="ORF">AVEN_120403_1</name>
</gene>
<comment type="caution">
    <text evidence="2">The sequence shown here is derived from an EMBL/GenBank/DDBJ whole genome shotgun (WGS) entry which is preliminary data.</text>
</comment>
<keyword evidence="1" id="KW-0472">Membrane</keyword>
<evidence type="ECO:0000256" key="1">
    <source>
        <dbReference type="SAM" id="Phobius"/>
    </source>
</evidence>
<keyword evidence="3" id="KW-1185">Reference proteome</keyword>
<proteinExistence type="predicted"/>
<feature type="transmembrane region" description="Helical" evidence="1">
    <location>
        <begin position="20"/>
        <end position="43"/>
    </location>
</feature>
<sequence length="228" mass="25966">MEMNIAKTVAVFVMLSWMWALFQVFVFGNFSYVIYLIPYALTFKNIEKSSTRKKAKGTNVGMQDFSFVAEKDVSTSTEEIDSANNKTSHDKFELNIGSHQNGILASNRFLDMVENLVPLGDPLDPFHFETMCHPYRLGNPLMGIMETATAASNGEPRPPLLHTNPFLQDCMNNPFFESSPEVAVFVDGSPNLPFSPRESDAYCKEWVAQHRKCCLKTVRSFSYYYFFK</sequence>
<reference evidence="2 3" key="1">
    <citation type="journal article" date="2019" name="Sci. Rep.">
        <title>Orb-weaving spider Araneus ventricosus genome elucidates the spidroin gene catalogue.</title>
        <authorList>
            <person name="Kono N."/>
            <person name="Nakamura H."/>
            <person name="Ohtoshi R."/>
            <person name="Moran D.A.P."/>
            <person name="Shinohara A."/>
            <person name="Yoshida Y."/>
            <person name="Fujiwara M."/>
            <person name="Mori M."/>
            <person name="Tomita M."/>
            <person name="Arakawa K."/>
        </authorList>
    </citation>
    <scope>NUCLEOTIDE SEQUENCE [LARGE SCALE GENOMIC DNA]</scope>
</reference>
<dbReference type="Proteomes" id="UP000499080">
    <property type="component" value="Unassembled WGS sequence"/>
</dbReference>
<name>A0A4Y2UA76_ARAVE</name>
<dbReference type="EMBL" id="BGPR01034542">
    <property type="protein sequence ID" value="GBO08971.1"/>
    <property type="molecule type" value="Genomic_DNA"/>
</dbReference>
<dbReference type="AlphaFoldDB" id="A0A4Y2UA76"/>
<accession>A0A4Y2UA76</accession>
<dbReference type="OrthoDB" id="6473127at2759"/>
<protein>
    <submittedName>
        <fullName evidence="2">Uncharacterized protein</fullName>
    </submittedName>
</protein>
<keyword evidence="1" id="KW-1133">Transmembrane helix</keyword>
<organism evidence="2 3">
    <name type="scientific">Araneus ventricosus</name>
    <name type="common">Orbweaver spider</name>
    <name type="synonym">Epeira ventricosa</name>
    <dbReference type="NCBI Taxonomy" id="182803"/>
    <lineage>
        <taxon>Eukaryota</taxon>
        <taxon>Metazoa</taxon>
        <taxon>Ecdysozoa</taxon>
        <taxon>Arthropoda</taxon>
        <taxon>Chelicerata</taxon>
        <taxon>Arachnida</taxon>
        <taxon>Araneae</taxon>
        <taxon>Araneomorphae</taxon>
        <taxon>Entelegynae</taxon>
        <taxon>Araneoidea</taxon>
        <taxon>Araneidae</taxon>
        <taxon>Araneus</taxon>
    </lineage>
</organism>
<keyword evidence="1" id="KW-0812">Transmembrane</keyword>
<evidence type="ECO:0000313" key="2">
    <source>
        <dbReference type="EMBL" id="GBO08971.1"/>
    </source>
</evidence>
<evidence type="ECO:0000313" key="3">
    <source>
        <dbReference type="Proteomes" id="UP000499080"/>
    </source>
</evidence>